<dbReference type="GO" id="GO:0003677">
    <property type="term" value="F:DNA binding"/>
    <property type="evidence" value="ECO:0007669"/>
    <property type="project" value="InterPro"/>
</dbReference>
<dbReference type="GO" id="GO:0008170">
    <property type="term" value="F:N-methyltransferase activity"/>
    <property type="evidence" value="ECO:0007669"/>
    <property type="project" value="InterPro"/>
</dbReference>
<dbReference type="InterPro" id="IPR003356">
    <property type="entry name" value="DNA_methylase_A-5"/>
</dbReference>
<feature type="domain" description="DNA methylase adenine-specific" evidence="9">
    <location>
        <begin position="147"/>
        <end position="477"/>
    </location>
</feature>
<evidence type="ECO:0000256" key="2">
    <source>
        <dbReference type="ARBA" id="ARBA00011900"/>
    </source>
</evidence>
<evidence type="ECO:0000256" key="6">
    <source>
        <dbReference type="ARBA" id="ARBA00022747"/>
    </source>
</evidence>
<dbReference type="eggNOG" id="COG0286">
    <property type="taxonomic scope" value="Bacteria"/>
</dbReference>
<evidence type="ECO:0000256" key="5">
    <source>
        <dbReference type="ARBA" id="ARBA00022691"/>
    </source>
</evidence>
<feature type="coiled-coil region" evidence="8">
    <location>
        <begin position="472"/>
        <end position="513"/>
    </location>
</feature>
<evidence type="ECO:0000259" key="9">
    <source>
        <dbReference type="Pfam" id="PF02384"/>
    </source>
</evidence>
<keyword evidence="6" id="KW-0680">Restriction system</keyword>
<dbReference type="Gene3D" id="3.40.50.150">
    <property type="entry name" value="Vaccinia Virus protein VP39"/>
    <property type="match status" value="1"/>
</dbReference>
<gene>
    <name evidence="11" type="ordered locus">Slip_1127</name>
</gene>
<dbReference type="PANTHER" id="PTHR42998:SF1">
    <property type="entry name" value="TYPE I RESTRICTION ENZYME HINDI METHYLASE SUBUNIT"/>
    <property type="match status" value="1"/>
</dbReference>
<organism evidence="11 12">
    <name type="scientific">Syntrophothermus lipocalidus (strain DSM 12680 / TGB-C1)</name>
    <dbReference type="NCBI Taxonomy" id="643648"/>
    <lineage>
        <taxon>Bacteria</taxon>
        <taxon>Bacillati</taxon>
        <taxon>Bacillota</taxon>
        <taxon>Clostridia</taxon>
        <taxon>Eubacteriales</taxon>
        <taxon>Syntrophomonadaceae</taxon>
        <taxon>Syntrophothermus</taxon>
    </lineage>
</organism>
<dbReference type="PRINTS" id="PR00507">
    <property type="entry name" value="N12N6MTFRASE"/>
</dbReference>
<evidence type="ECO:0000313" key="11">
    <source>
        <dbReference type="EMBL" id="ADI01904.1"/>
    </source>
</evidence>
<name>D7CMG9_SYNLT</name>
<dbReference type="Gene3D" id="1.20.1260.30">
    <property type="match status" value="1"/>
</dbReference>
<proteinExistence type="inferred from homology"/>
<dbReference type="PANTHER" id="PTHR42998">
    <property type="entry name" value="TYPE I RESTRICTION ENZYME HINDVIIP M PROTEIN-RELATED"/>
    <property type="match status" value="1"/>
</dbReference>
<dbReference type="EC" id="2.1.1.72" evidence="2"/>
<reference evidence="11 12" key="2">
    <citation type="journal article" date="2010" name="Stand. Genomic Sci.">
        <title>Complete genome sequence of Syntrophothermus lipocalidus type strain (TGB-C1).</title>
        <authorList>
            <person name="Djao O.D."/>
            <person name="Zhang X."/>
            <person name="Lucas S."/>
            <person name="Lapidus A."/>
            <person name="Del Rio T.G."/>
            <person name="Nolan M."/>
            <person name="Tice H."/>
            <person name="Cheng J.F."/>
            <person name="Han C."/>
            <person name="Tapia R."/>
            <person name="Goodwin L."/>
            <person name="Pitluck S."/>
            <person name="Liolios K."/>
            <person name="Ivanova N."/>
            <person name="Mavromatis K."/>
            <person name="Mikhailova N."/>
            <person name="Ovchinnikova G."/>
            <person name="Pati A."/>
            <person name="Brambilla E."/>
            <person name="Chen A."/>
            <person name="Palaniappan K."/>
            <person name="Land M."/>
            <person name="Hauser L."/>
            <person name="Chang Y.J."/>
            <person name="Jeffries C.D."/>
            <person name="Rohde M."/>
            <person name="Sikorski J."/>
            <person name="Spring S."/>
            <person name="Goker M."/>
            <person name="Detter J.C."/>
            <person name="Woyke T."/>
            <person name="Bristow J."/>
            <person name="Eisen J.A."/>
            <person name="Markowitz V."/>
            <person name="Hugenholtz P."/>
            <person name="Kyrpides N.C."/>
            <person name="Klenk H.P."/>
        </authorList>
    </citation>
    <scope>NUCLEOTIDE SEQUENCE [LARGE SCALE GENOMIC DNA]</scope>
    <source>
        <strain evidence="12">DSM 12680 / TGB-C1</strain>
    </source>
</reference>
<keyword evidence="3 11" id="KW-0489">Methyltransferase</keyword>
<dbReference type="CDD" id="cd02440">
    <property type="entry name" value="AdoMet_MTases"/>
    <property type="match status" value="1"/>
</dbReference>
<dbReference type="SUPFAM" id="SSF53335">
    <property type="entry name" value="S-adenosyl-L-methionine-dependent methyltransferases"/>
    <property type="match status" value="1"/>
</dbReference>
<protein>
    <recommendedName>
        <fullName evidence="2">site-specific DNA-methyltransferase (adenine-specific)</fullName>
        <ecNumber evidence="2">2.1.1.72</ecNumber>
    </recommendedName>
</protein>
<dbReference type="InterPro" id="IPR038333">
    <property type="entry name" value="T1MK-like_N_sf"/>
</dbReference>
<dbReference type="AlphaFoldDB" id="D7CMG9"/>
<keyword evidence="12" id="KW-1185">Reference proteome</keyword>
<comment type="similarity">
    <text evidence="1">Belongs to the N(4)/N(6)-methyltransferase family.</text>
</comment>
<evidence type="ECO:0000313" key="12">
    <source>
        <dbReference type="Proteomes" id="UP000000378"/>
    </source>
</evidence>
<evidence type="ECO:0000256" key="7">
    <source>
        <dbReference type="ARBA" id="ARBA00047942"/>
    </source>
</evidence>
<dbReference type="RefSeq" id="WP_013175306.1">
    <property type="nucleotide sequence ID" value="NC_014220.1"/>
</dbReference>
<dbReference type="STRING" id="643648.Slip_1127"/>
<dbReference type="InterPro" id="IPR029063">
    <property type="entry name" value="SAM-dependent_MTases_sf"/>
</dbReference>
<dbReference type="Pfam" id="PF02384">
    <property type="entry name" value="N6_Mtase"/>
    <property type="match status" value="1"/>
</dbReference>
<dbReference type="HOGENOM" id="CLU_013049_4_1_9"/>
<keyword evidence="4 11" id="KW-0808">Transferase</keyword>
<evidence type="ECO:0000259" key="10">
    <source>
        <dbReference type="Pfam" id="PF12161"/>
    </source>
</evidence>
<dbReference type="GO" id="GO:0009007">
    <property type="term" value="F:site-specific DNA-methyltransferase (adenine-specific) activity"/>
    <property type="evidence" value="ECO:0007669"/>
    <property type="project" value="UniProtKB-EC"/>
</dbReference>
<evidence type="ECO:0000256" key="3">
    <source>
        <dbReference type="ARBA" id="ARBA00022603"/>
    </source>
</evidence>
<keyword evidence="8" id="KW-0175">Coiled coil</keyword>
<comment type="catalytic activity">
    <reaction evidence="7">
        <text>a 2'-deoxyadenosine in DNA + S-adenosyl-L-methionine = an N(6)-methyl-2'-deoxyadenosine in DNA + S-adenosyl-L-homocysteine + H(+)</text>
        <dbReference type="Rhea" id="RHEA:15197"/>
        <dbReference type="Rhea" id="RHEA-COMP:12418"/>
        <dbReference type="Rhea" id="RHEA-COMP:12419"/>
        <dbReference type="ChEBI" id="CHEBI:15378"/>
        <dbReference type="ChEBI" id="CHEBI:57856"/>
        <dbReference type="ChEBI" id="CHEBI:59789"/>
        <dbReference type="ChEBI" id="CHEBI:90615"/>
        <dbReference type="ChEBI" id="CHEBI:90616"/>
        <dbReference type="EC" id="2.1.1.72"/>
    </reaction>
</comment>
<dbReference type="InterPro" id="IPR022749">
    <property type="entry name" value="D12N6_MeTrfase_N"/>
</dbReference>
<dbReference type="GO" id="GO:0009307">
    <property type="term" value="P:DNA restriction-modification system"/>
    <property type="evidence" value="ECO:0007669"/>
    <property type="project" value="UniProtKB-KW"/>
</dbReference>
<dbReference type="GO" id="GO:0032259">
    <property type="term" value="P:methylation"/>
    <property type="evidence" value="ECO:0007669"/>
    <property type="project" value="UniProtKB-KW"/>
</dbReference>
<reference evidence="12" key="1">
    <citation type="journal article" date="2010" name="Stand. Genomic Sci.">
        <title>Complete genome sequence of Syntrophothermus lipocalidus type strain (TGB-C1T).</title>
        <authorList>
            <consortium name="US DOE Joint Genome Institute (JGI-PGF)"/>
            <person name="Djao O."/>
            <person name="Zhang X."/>
            <person name="Lucas S."/>
            <person name="Lapidus A."/>
            <person name="Glavina Del Rio T."/>
            <person name="Nolan M."/>
            <person name="Tice H."/>
            <person name="Cheng J."/>
            <person name="Han C."/>
            <person name="Tapia R."/>
            <person name="Goodwin L."/>
            <person name="Pitluck S."/>
            <person name="Liolios K."/>
            <person name="Ivanova N."/>
            <person name="Mavromatis K."/>
            <person name="Mikhailova N."/>
            <person name="Ovchinnikova G."/>
            <person name="Pati A."/>
            <person name="Brambilla E."/>
            <person name="Chen A."/>
            <person name="Palaniappan K."/>
            <person name="Land M."/>
            <person name="Hauser L."/>
            <person name="Chang Y."/>
            <person name="Jeffries C."/>
            <person name="Rohde M."/>
            <person name="Sikorski J."/>
            <person name="Spring S."/>
            <person name="Goker M."/>
            <person name="Detter J."/>
            <person name="Woyke T."/>
            <person name="Bristow J."/>
            <person name="Eisen J."/>
            <person name="Markowitz V."/>
            <person name="Hugenholtz P."/>
            <person name="Kyrpides N."/>
            <person name="Klenk H."/>
        </authorList>
    </citation>
    <scope>NUCLEOTIDE SEQUENCE [LARGE SCALE GENOMIC DNA]</scope>
    <source>
        <strain evidence="12">DSM 12680 / TGB-C1</strain>
    </source>
</reference>
<evidence type="ECO:0000256" key="1">
    <source>
        <dbReference type="ARBA" id="ARBA00006594"/>
    </source>
</evidence>
<dbReference type="OrthoDB" id="9814572at2"/>
<dbReference type="EMBL" id="CP002048">
    <property type="protein sequence ID" value="ADI01904.1"/>
    <property type="molecule type" value="Genomic_DNA"/>
</dbReference>
<accession>D7CMG9</accession>
<evidence type="ECO:0000256" key="4">
    <source>
        <dbReference type="ARBA" id="ARBA00022679"/>
    </source>
</evidence>
<sequence length="523" mass="59462">MPSINNEIEKKLWNAADQLRANSKLKASEYSVPVLGLIFLRFADHKFSMAEKELAKKAKAGSRRVIGKADYQARGVMYLPEQARYSYLLKLPEGENIGKAVNEAMKAIEAENEDLKDVLPKTYTRLDNDTLIALLKTFSEIPMDVEGDVFGNVYEYFLGEFARSEGQRGGEFYTPTSLVKLIVEVIEPYRGRILDPACGSGGMFVQSARFVQNHKKNPSSEISIYGQEKVAETVRLCKMNLAVHGLSGDIRQANTYYENVHNCIGRFDFVMANPPFNVDGVDKEKIKDDPRYPFGLPTVDNANYIWIQEFYSALNDTGRAGFVMANSASDARGSELEIRKKLIQDRVVDVMITIGPNFFYTVTLPCTLWFFDKGKRQTERGNKVLFIDARNIYRQVDRAHREFTPEQIEFIANIVRLYRGEPVETVNGSDEMLEDKFPEGKYVDVPGLCKVATIEEIEAQGWSLNPGRYVGVAQKEEEDYDFTERLQELNEELEQLNAEAAELEERIRENVGKLLEGFDEKLD</sequence>
<feature type="domain" description="N6 adenine-specific DNA methyltransferase N-terminal" evidence="10">
    <location>
        <begin position="8"/>
        <end position="138"/>
    </location>
</feature>
<dbReference type="KEGG" id="slp:Slip_1127"/>
<dbReference type="Proteomes" id="UP000000378">
    <property type="component" value="Chromosome"/>
</dbReference>
<dbReference type="Pfam" id="PF12161">
    <property type="entry name" value="HsdM_N"/>
    <property type="match status" value="1"/>
</dbReference>
<dbReference type="REBASE" id="26459">
    <property type="entry name" value="M.SliSII"/>
</dbReference>
<keyword evidence="5" id="KW-0949">S-adenosyl-L-methionine</keyword>
<evidence type="ECO:0000256" key="8">
    <source>
        <dbReference type="SAM" id="Coils"/>
    </source>
</evidence>
<dbReference type="InterPro" id="IPR052916">
    <property type="entry name" value="Type-I_RE_MTase_Subunit"/>
</dbReference>